<protein>
    <submittedName>
        <fullName evidence="1">Uncharacterized protein</fullName>
    </submittedName>
</protein>
<evidence type="ECO:0000313" key="4">
    <source>
        <dbReference type="Proteomes" id="UP000234744"/>
    </source>
</evidence>
<sequence>MKRTIEGLALAGWPLLRQALEAVRAVNQAESTGASPEEVRRLKLLADSLYEAATDYQLLLSGDFKPPIH</sequence>
<gene>
    <name evidence="1" type="ORF">CMV24_10560</name>
    <name evidence="2" type="ORF">CXG47_10125</name>
</gene>
<comment type="caution">
    <text evidence="1">The sequence shown here is derived from an EMBL/GenBank/DDBJ whole genome shotgun (WGS) entry which is preliminary data.</text>
</comment>
<dbReference type="EMBL" id="PJCJ01000004">
    <property type="protein sequence ID" value="PLV15184.1"/>
    <property type="molecule type" value="Genomic_DNA"/>
</dbReference>
<evidence type="ECO:0000313" key="3">
    <source>
        <dbReference type="Proteomes" id="UP000218102"/>
    </source>
</evidence>
<organism evidence="1 3">
    <name type="scientific">Pseudomonas plecoglossicida</name>
    <dbReference type="NCBI Taxonomy" id="70775"/>
    <lineage>
        <taxon>Bacteria</taxon>
        <taxon>Pseudomonadati</taxon>
        <taxon>Pseudomonadota</taxon>
        <taxon>Gammaproteobacteria</taxon>
        <taxon>Pseudomonadales</taxon>
        <taxon>Pseudomonadaceae</taxon>
        <taxon>Pseudomonas</taxon>
    </lineage>
</organism>
<keyword evidence="4" id="KW-1185">Reference proteome</keyword>
<dbReference type="GeneID" id="301708183"/>
<evidence type="ECO:0000313" key="1">
    <source>
        <dbReference type="EMBL" id="PBJ95505.1"/>
    </source>
</evidence>
<dbReference type="Proteomes" id="UP000234744">
    <property type="component" value="Unassembled WGS sequence"/>
</dbReference>
<dbReference type="RefSeq" id="WP_015272258.1">
    <property type="nucleotide sequence ID" value="NZ_NTME01000008.1"/>
</dbReference>
<name>A0A2A3M5T8_PSEDL</name>
<proteinExistence type="predicted"/>
<reference evidence="2 4" key="2">
    <citation type="submission" date="2017-12" db="EMBL/GenBank/DDBJ databases">
        <title>Detection of the carbapenemase gene blaVIM-5 in members of the Pseudomonas putida group isolated from polluted Nigerian wetlands.</title>
        <authorList>
            <person name="Adelowo O."/>
            <person name="Vollmers J."/>
            <person name="Maeusezahl I."/>
            <person name="Kaster A.-K."/>
            <person name="Mueller J.A."/>
        </authorList>
    </citation>
    <scope>NUCLEOTIDE SEQUENCE [LARGE SCALE GENOMIC DNA]</scope>
    <source>
        <strain evidence="2 4">MR69</strain>
    </source>
</reference>
<evidence type="ECO:0000313" key="2">
    <source>
        <dbReference type="EMBL" id="PLV15184.1"/>
    </source>
</evidence>
<dbReference type="EMBL" id="NTME01000008">
    <property type="protein sequence ID" value="PBJ95505.1"/>
    <property type="molecule type" value="Genomic_DNA"/>
</dbReference>
<dbReference type="AlphaFoldDB" id="A0A2A3M5T8"/>
<reference evidence="1 3" key="1">
    <citation type="submission" date="2017-09" db="EMBL/GenBank/DDBJ databases">
        <authorList>
            <person name="Ehlers B."/>
            <person name="Leendertz F.H."/>
        </authorList>
    </citation>
    <scope>NUCLEOTIDE SEQUENCE [LARGE SCALE GENOMIC DNA]</scope>
    <source>
        <strain evidence="1 3">DJ-1</strain>
    </source>
</reference>
<accession>A0A2A3M5T8</accession>
<dbReference type="Proteomes" id="UP000218102">
    <property type="component" value="Unassembled WGS sequence"/>
</dbReference>